<proteinExistence type="inferred from homology"/>
<dbReference type="Pfam" id="PF01266">
    <property type="entry name" value="DAO"/>
    <property type="match status" value="2"/>
</dbReference>
<dbReference type="PANTHER" id="PTHR11985:SF15">
    <property type="entry name" value="GLYCEROL-3-PHOSPHATE DEHYDROGENASE, MITOCHONDRIAL"/>
    <property type="match status" value="1"/>
</dbReference>
<dbReference type="InterPro" id="IPR006076">
    <property type="entry name" value="FAD-dep_OxRdtase"/>
</dbReference>
<dbReference type="Gene3D" id="3.30.9.10">
    <property type="entry name" value="D-Amino Acid Oxidase, subunit A, domain 2"/>
    <property type="match status" value="1"/>
</dbReference>
<dbReference type="Gene3D" id="3.50.50.60">
    <property type="entry name" value="FAD/NAD(P)-binding domain"/>
    <property type="match status" value="2"/>
</dbReference>
<evidence type="ECO:0000313" key="9">
    <source>
        <dbReference type="Proteomes" id="UP000014463"/>
    </source>
</evidence>
<dbReference type="PANTHER" id="PTHR11985">
    <property type="entry name" value="GLYCEROL-3-PHOSPHATE DEHYDROGENASE"/>
    <property type="match status" value="1"/>
</dbReference>
<dbReference type="NCBIfam" id="NF008899">
    <property type="entry name" value="PRK12266.1"/>
    <property type="match status" value="1"/>
</dbReference>
<dbReference type="InterPro" id="IPR038299">
    <property type="entry name" value="DAO_C_sf"/>
</dbReference>
<dbReference type="AlphaFoldDB" id="S2L2D3"/>
<dbReference type="InterPro" id="IPR036188">
    <property type="entry name" value="FAD/NAD-bd_sf"/>
</dbReference>
<dbReference type="OrthoDB" id="9766796at2"/>
<dbReference type="EMBL" id="ASTJ01000029">
    <property type="protein sequence ID" value="EPC01839.1"/>
    <property type="molecule type" value="Genomic_DNA"/>
</dbReference>
<comment type="similarity">
    <text evidence="2">Belongs to the FAD-dependent glycerol-3-phosphate dehydrogenase family.</text>
</comment>
<sequence length="596" mass="66706">MSDSSAKAQTRDRRPRYDLLIIGAGINGAGFARDAAGRGLSIVLCEKDDLAQGTSSRSGKLIHGGLRYLEYYEFRLVREALKERSVMLKKAPHIIWPMRFVLPHSPEQRPAWLVRAGLFLYDHLGGKDDLLPGSRSLDLHTCPEGEALKERSVMLKKAPHIIWPMRFVLPHSPEQRPAWLVRAGLFLYDHLGGKDDLLPGSRSLDLHTCPEGEAIKDEYPKGFKYADCWVDDSRLVVLNALDAARLGAKVYTRAACTKATRLADHWEIELTDTESGDITTLAAKAVINAAGPWVDKVLKGAFDQGGKDRVKLVKGSHIVLPKRYATANSYLLQNDDKRVIFVNPYEGDKLLVGTTDIVYEGDPDKVAIDEEEIDYLLGVVNRYFKIPYTHDDILTSFSGIRPLFDDAQDNPSAVTRDYVFDVSDTNDKAPLLSVFGGKITTYRKLAEHGLEKLAPYFPEMGKTWNETAPLPGGDMPGADFETFLKGLKRDYPWLEETTVTRYARLYGTIARQILGEAKRHADLGEHLGADLYAVEARYLVEHEWARSAADILERRTKLYLVMRDAEVERVEAWVAREVGEPRGVKTDAHADSVATS</sequence>
<evidence type="ECO:0000259" key="6">
    <source>
        <dbReference type="Pfam" id="PF01266"/>
    </source>
</evidence>
<dbReference type="InterPro" id="IPR000447">
    <property type="entry name" value="G3P_DH_FAD-dep"/>
</dbReference>
<dbReference type="PROSITE" id="PS00978">
    <property type="entry name" value="FAD_G3PDH_2"/>
    <property type="match status" value="1"/>
</dbReference>
<evidence type="ECO:0000256" key="2">
    <source>
        <dbReference type="ARBA" id="ARBA00007330"/>
    </source>
</evidence>
<dbReference type="STRING" id="1121939.L861_19505"/>
<dbReference type="PRINTS" id="PR01001">
    <property type="entry name" value="FADG3PDH"/>
</dbReference>
<dbReference type="Pfam" id="PF16901">
    <property type="entry name" value="DAO_C"/>
    <property type="match status" value="1"/>
</dbReference>
<keyword evidence="3" id="KW-0285">Flavoprotein</keyword>
<comment type="cofactor">
    <cofactor evidence="1">
        <name>FAD</name>
        <dbReference type="ChEBI" id="CHEBI:57692"/>
    </cofactor>
</comment>
<accession>S2L2D3</accession>
<dbReference type="eggNOG" id="COG0578">
    <property type="taxonomic scope" value="Bacteria"/>
</dbReference>
<dbReference type="Proteomes" id="UP000014463">
    <property type="component" value="Unassembled WGS sequence"/>
</dbReference>
<dbReference type="RefSeq" id="WP_016417010.1">
    <property type="nucleotide sequence ID" value="NZ_KE332391.1"/>
</dbReference>
<evidence type="ECO:0000259" key="7">
    <source>
        <dbReference type="Pfam" id="PF16901"/>
    </source>
</evidence>
<organism evidence="8 9">
    <name type="scientific">Litchfieldella anticariensis (strain DSM 16096 / CECT 5854 / CIP 108499 / LMG 22089 / FP35)</name>
    <name type="common">Halomonas anticariensis</name>
    <dbReference type="NCBI Taxonomy" id="1121939"/>
    <lineage>
        <taxon>Bacteria</taxon>
        <taxon>Pseudomonadati</taxon>
        <taxon>Pseudomonadota</taxon>
        <taxon>Gammaproteobacteria</taxon>
        <taxon>Oceanospirillales</taxon>
        <taxon>Halomonadaceae</taxon>
        <taxon>Litchfieldella</taxon>
    </lineage>
</organism>
<keyword evidence="9" id="KW-1185">Reference proteome</keyword>
<evidence type="ECO:0008006" key="10">
    <source>
        <dbReference type="Google" id="ProtNLM"/>
    </source>
</evidence>
<evidence type="ECO:0000256" key="1">
    <source>
        <dbReference type="ARBA" id="ARBA00001974"/>
    </source>
</evidence>
<dbReference type="NCBIfam" id="NF009906">
    <property type="entry name" value="PRK13369.1"/>
    <property type="match status" value="1"/>
</dbReference>
<dbReference type="PATRIC" id="fig|1121939.11.peg.2501"/>
<reference evidence="8 9" key="1">
    <citation type="journal article" date="2013" name="Genome Announc.">
        <title>Draft genome sequence of the moderately halophilic gammaproteobacterium Halomonas anticariensis FP35.</title>
        <authorList>
            <person name="Tahrioui A."/>
            <person name="Quesada E."/>
            <person name="Llamas I."/>
        </authorList>
    </citation>
    <scope>NUCLEOTIDE SEQUENCE [LARGE SCALE GENOMIC DNA]</scope>
    <source>
        <strain evidence="9">DSM 16096 / CECT 5854 / LMG 22089 / FP35</strain>
    </source>
</reference>
<keyword evidence="4" id="KW-0274">FAD</keyword>
<dbReference type="SUPFAM" id="SSF51905">
    <property type="entry name" value="FAD/NAD(P)-binding domain"/>
    <property type="match status" value="1"/>
</dbReference>
<feature type="domain" description="FAD dependent oxidoreductase" evidence="6">
    <location>
        <begin position="146"/>
        <end position="407"/>
    </location>
</feature>
<dbReference type="Gene3D" id="1.10.8.870">
    <property type="entry name" value="Alpha-glycerophosphate oxidase, cap domain"/>
    <property type="match status" value="1"/>
</dbReference>
<keyword evidence="5" id="KW-0560">Oxidoreductase</keyword>
<evidence type="ECO:0000256" key="5">
    <source>
        <dbReference type="ARBA" id="ARBA00023002"/>
    </source>
</evidence>
<evidence type="ECO:0000256" key="3">
    <source>
        <dbReference type="ARBA" id="ARBA00022630"/>
    </source>
</evidence>
<dbReference type="GO" id="GO:0004368">
    <property type="term" value="F:glycerol-3-phosphate dehydrogenase (quinone) activity"/>
    <property type="evidence" value="ECO:0007669"/>
    <property type="project" value="InterPro"/>
</dbReference>
<name>S2L2D3_LITA3</name>
<gene>
    <name evidence="8" type="ORF">L861_19505</name>
</gene>
<feature type="domain" description="FAD dependent oxidoreductase" evidence="6">
    <location>
        <begin position="18"/>
        <end position="121"/>
    </location>
</feature>
<comment type="caution">
    <text evidence="8">The sequence shown here is derived from an EMBL/GenBank/DDBJ whole genome shotgun (WGS) entry which is preliminary data.</text>
</comment>
<dbReference type="InterPro" id="IPR031656">
    <property type="entry name" value="DAO_C"/>
</dbReference>
<protein>
    <recommendedName>
        <fullName evidence="10">Glycerol-3-phosphate dehydrogenase</fullName>
    </recommendedName>
</protein>
<feature type="domain" description="Alpha-glycerophosphate oxidase C-terminal" evidence="7">
    <location>
        <begin position="467"/>
        <end position="572"/>
    </location>
</feature>
<evidence type="ECO:0000313" key="8">
    <source>
        <dbReference type="EMBL" id="EPC01839.1"/>
    </source>
</evidence>
<dbReference type="GO" id="GO:0046168">
    <property type="term" value="P:glycerol-3-phosphate catabolic process"/>
    <property type="evidence" value="ECO:0007669"/>
    <property type="project" value="TreeGrafter"/>
</dbReference>
<evidence type="ECO:0000256" key="4">
    <source>
        <dbReference type="ARBA" id="ARBA00022827"/>
    </source>
</evidence>